<keyword evidence="3" id="KW-0862">Zinc</keyword>
<name>C5DNH1_LACTC</name>
<dbReference type="PANTHER" id="PTHR28088:SF5">
    <property type="entry name" value="TRANSCRIPTIONAL ACTIVATOR HAA1-RELATED"/>
    <property type="match status" value="1"/>
</dbReference>
<evidence type="ECO:0000256" key="3">
    <source>
        <dbReference type="ARBA" id="ARBA00022833"/>
    </source>
</evidence>
<dbReference type="GO" id="GO:0006879">
    <property type="term" value="P:intracellular iron ion homeostasis"/>
    <property type="evidence" value="ECO:0007669"/>
    <property type="project" value="TreeGrafter"/>
</dbReference>
<dbReference type="PANTHER" id="PTHR28088">
    <property type="entry name" value="TRANSCRIPTIONAL ACTIVATOR HAA1-RELATED"/>
    <property type="match status" value="1"/>
</dbReference>
<keyword evidence="6" id="KW-0804">Transcription</keyword>
<keyword evidence="7" id="KW-0539">Nucleus</keyword>
<dbReference type="OrthoDB" id="5600085at2759"/>
<dbReference type="GO" id="GO:0000981">
    <property type="term" value="F:DNA-binding transcription factor activity, RNA polymerase II-specific"/>
    <property type="evidence" value="ECO:0007669"/>
    <property type="project" value="TreeGrafter"/>
</dbReference>
<gene>
    <name evidence="10" type="ordered locus">KLTH0G16984g</name>
</gene>
<feature type="compositionally biased region" description="Polar residues" evidence="8">
    <location>
        <begin position="500"/>
        <end position="537"/>
    </location>
</feature>
<dbReference type="EMBL" id="CU928171">
    <property type="protein sequence ID" value="CAR25332.1"/>
    <property type="molecule type" value="Genomic_DNA"/>
</dbReference>
<evidence type="ECO:0000256" key="8">
    <source>
        <dbReference type="SAM" id="MobiDB-lite"/>
    </source>
</evidence>
<keyword evidence="4" id="KW-0186">Copper</keyword>
<evidence type="ECO:0000259" key="9">
    <source>
        <dbReference type="PROSITE" id="PS50073"/>
    </source>
</evidence>
<keyword evidence="5" id="KW-0805">Transcription regulation</keyword>
<dbReference type="InterPro" id="IPR036395">
    <property type="entry name" value="Cu_fist_DNA-bd_dom_sf"/>
</dbReference>
<dbReference type="FunFam" id="3.90.430.10:FF:000001">
    <property type="entry name" value="Copper fist DNA-binding protein"/>
    <property type="match status" value="1"/>
</dbReference>
<feature type="compositionally biased region" description="Basic and acidic residues" evidence="8">
    <location>
        <begin position="476"/>
        <end position="490"/>
    </location>
</feature>
<dbReference type="KEGG" id="lth:KLTH0G16984g"/>
<feature type="compositionally biased region" description="Polar residues" evidence="8">
    <location>
        <begin position="460"/>
        <end position="474"/>
    </location>
</feature>
<accession>C5DNH1</accession>
<dbReference type="eggNOG" id="ENOG502S7CA">
    <property type="taxonomic scope" value="Eukaryota"/>
</dbReference>
<organism evidence="10 11">
    <name type="scientific">Lachancea thermotolerans (strain ATCC 56472 / CBS 6340 / NRRL Y-8284)</name>
    <name type="common">Yeast</name>
    <name type="synonym">Kluyveromyces thermotolerans</name>
    <dbReference type="NCBI Taxonomy" id="559295"/>
    <lineage>
        <taxon>Eukaryota</taxon>
        <taxon>Fungi</taxon>
        <taxon>Dikarya</taxon>
        <taxon>Ascomycota</taxon>
        <taxon>Saccharomycotina</taxon>
        <taxon>Saccharomycetes</taxon>
        <taxon>Saccharomycetales</taxon>
        <taxon>Saccharomycetaceae</taxon>
        <taxon>Lachancea</taxon>
    </lineage>
</organism>
<feature type="region of interest" description="Disordered" evidence="8">
    <location>
        <begin position="330"/>
        <end position="363"/>
    </location>
</feature>
<dbReference type="RefSeq" id="XP_002555769.1">
    <property type="nucleotide sequence ID" value="XM_002555723.1"/>
</dbReference>
<dbReference type="AlphaFoldDB" id="C5DNH1"/>
<dbReference type="InParanoid" id="C5DNH1"/>
<feature type="compositionally biased region" description="Low complexity" evidence="8">
    <location>
        <begin position="111"/>
        <end position="123"/>
    </location>
</feature>
<dbReference type="HOGENOM" id="CLU_444861_0_0_1"/>
<dbReference type="GO" id="GO:0005634">
    <property type="term" value="C:nucleus"/>
    <property type="evidence" value="ECO:0007669"/>
    <property type="project" value="UniProtKB-SubCell"/>
</dbReference>
<dbReference type="SMART" id="SM00412">
    <property type="entry name" value="Cu_FIST"/>
    <property type="match status" value="1"/>
</dbReference>
<proteinExistence type="predicted"/>
<dbReference type="InterPro" id="IPR051763">
    <property type="entry name" value="Copper_Homeo_Regul"/>
</dbReference>
<evidence type="ECO:0000256" key="1">
    <source>
        <dbReference type="ARBA" id="ARBA00004123"/>
    </source>
</evidence>
<dbReference type="OMA" id="HHYQDML"/>
<feature type="compositionally biased region" description="Polar residues" evidence="8">
    <location>
        <begin position="344"/>
        <end position="363"/>
    </location>
</feature>
<dbReference type="PROSITE" id="PS01119">
    <property type="entry name" value="COPPER_FIST_1"/>
    <property type="match status" value="1"/>
</dbReference>
<reference evidence="10 11" key="1">
    <citation type="journal article" date="2009" name="Genome Res.">
        <title>Comparative genomics of protoploid Saccharomycetaceae.</title>
        <authorList>
            <consortium name="The Genolevures Consortium"/>
            <person name="Souciet J.-L."/>
            <person name="Dujon B."/>
            <person name="Gaillardin C."/>
            <person name="Johnston M."/>
            <person name="Baret P.V."/>
            <person name="Cliften P."/>
            <person name="Sherman D.J."/>
            <person name="Weissenbach J."/>
            <person name="Westhof E."/>
            <person name="Wincker P."/>
            <person name="Jubin C."/>
            <person name="Poulain J."/>
            <person name="Barbe V."/>
            <person name="Segurens B."/>
            <person name="Artiguenave F."/>
            <person name="Anthouard V."/>
            <person name="Vacherie B."/>
            <person name="Val M.-E."/>
            <person name="Fulton R.S."/>
            <person name="Minx P."/>
            <person name="Wilson R."/>
            <person name="Durrens P."/>
            <person name="Jean G."/>
            <person name="Marck C."/>
            <person name="Martin T."/>
            <person name="Nikolski M."/>
            <person name="Rolland T."/>
            <person name="Seret M.-L."/>
            <person name="Casaregola S."/>
            <person name="Despons L."/>
            <person name="Fairhead C."/>
            <person name="Fischer G."/>
            <person name="Lafontaine I."/>
            <person name="Leh V."/>
            <person name="Lemaire M."/>
            <person name="de Montigny J."/>
            <person name="Neuveglise C."/>
            <person name="Thierry A."/>
            <person name="Blanc-Lenfle I."/>
            <person name="Bleykasten C."/>
            <person name="Diffels J."/>
            <person name="Fritsch E."/>
            <person name="Frangeul L."/>
            <person name="Goeffon A."/>
            <person name="Jauniaux N."/>
            <person name="Kachouri-Lafond R."/>
            <person name="Payen C."/>
            <person name="Potier S."/>
            <person name="Pribylova L."/>
            <person name="Ozanne C."/>
            <person name="Richard G.-F."/>
            <person name="Sacerdot C."/>
            <person name="Straub M.-L."/>
            <person name="Talla E."/>
        </authorList>
    </citation>
    <scope>NUCLEOTIDE SEQUENCE [LARGE SCALE GENOMIC DNA]</scope>
    <source>
        <strain evidence="11">ATCC 56472 / CBS 6340 / NRRL Y-8284</strain>
    </source>
</reference>
<evidence type="ECO:0000256" key="6">
    <source>
        <dbReference type="ARBA" id="ARBA00023163"/>
    </source>
</evidence>
<evidence type="ECO:0000256" key="4">
    <source>
        <dbReference type="ARBA" id="ARBA00023008"/>
    </source>
</evidence>
<feature type="domain" description="Copper-fist" evidence="9">
    <location>
        <begin position="1"/>
        <end position="40"/>
    </location>
</feature>
<evidence type="ECO:0000256" key="2">
    <source>
        <dbReference type="ARBA" id="ARBA00022723"/>
    </source>
</evidence>
<evidence type="ECO:0000313" key="10">
    <source>
        <dbReference type="EMBL" id="CAR25332.1"/>
    </source>
</evidence>
<dbReference type="STRING" id="559295.C5DNH1"/>
<keyword evidence="11" id="KW-1185">Reference proteome</keyword>
<dbReference type="GO" id="GO:0006878">
    <property type="term" value="P:intracellular copper ion homeostasis"/>
    <property type="evidence" value="ECO:0007669"/>
    <property type="project" value="TreeGrafter"/>
</dbReference>
<sequence>MVLVNGIKYACERCIRGHRVTTCNHTDQPLMMIKPKGRPSTTCAHCKELRKNKNANPTGGCTCGRQQKKRLAQKAKEEARAKAKSKDDSCRCIETDKCTCHARRKNRRSVSSRSRTTTTTTSSIASEDSPTMPTCDGPDFLGRIAKSHAMGSLPSFHSSQSLDRDFGLATSPVLSPSLSNYHGNSSNWDANSITSLKSDSRINLSDRSHQSIGLDSLHSTRAFPPQARARVGELPIPMEDYSSDLNSLSANSNFNPSGSSNRVAWSEADPNHGLLDLFADTSENVNTNYMAMKSSLKRNKSYASGLGVMTPQCAGKDPYAQITRSQSYQRDVPKHLVSRPSVDSVISHSSKVSEGANNGRETLQSNHSLPFITARQLQPRMSYGGNNFPPGCLSLDDDSAKSVEVLSLTPSFMDIPDNTNFYSATSNPFLHQQKVEPRKRSVSIHRNHRYDSFTRGASGESHTPVIQQTQSPHSRQGGEVKAEATTRAESQDADSDSAFPLSQVTPSGPSMNISPGADSNSLTQTSHVSSPRDTLTNQFMEPTSSFTSEIDHILGSNNDDVQSLFSDPTISLDATHSMNLEASPIDQAHRMPSLCYSETTGASNLDDLDKLMAE</sequence>
<dbReference type="GO" id="GO:0045944">
    <property type="term" value="P:positive regulation of transcription by RNA polymerase II"/>
    <property type="evidence" value="ECO:0007669"/>
    <property type="project" value="TreeGrafter"/>
</dbReference>
<evidence type="ECO:0000256" key="5">
    <source>
        <dbReference type="ARBA" id="ARBA00023015"/>
    </source>
</evidence>
<dbReference type="FunCoup" id="C5DNH1">
    <property type="interactions" value="587"/>
</dbReference>
<feature type="region of interest" description="Disordered" evidence="8">
    <location>
        <begin position="452"/>
        <end position="537"/>
    </location>
</feature>
<dbReference type="Gene3D" id="3.90.430.10">
    <property type="entry name" value="Copper fist DNA-binding domain"/>
    <property type="match status" value="1"/>
</dbReference>
<dbReference type="GeneID" id="8294060"/>
<protein>
    <submittedName>
        <fullName evidence="10">KLTH0G16984p</fullName>
    </submittedName>
</protein>
<dbReference type="PROSITE" id="PS50073">
    <property type="entry name" value="COPPER_FIST_2"/>
    <property type="match status" value="1"/>
</dbReference>
<dbReference type="GO" id="GO:0000978">
    <property type="term" value="F:RNA polymerase II cis-regulatory region sequence-specific DNA binding"/>
    <property type="evidence" value="ECO:0007669"/>
    <property type="project" value="TreeGrafter"/>
</dbReference>
<dbReference type="PRINTS" id="PR00617">
    <property type="entry name" value="COPPERFIST"/>
</dbReference>
<evidence type="ECO:0000256" key="7">
    <source>
        <dbReference type="ARBA" id="ARBA00023242"/>
    </source>
</evidence>
<dbReference type="InterPro" id="IPR001083">
    <property type="entry name" value="Cu_fist_DNA-bd_dom"/>
</dbReference>
<comment type="subcellular location">
    <subcellularLocation>
        <location evidence="1">Nucleus</location>
    </subcellularLocation>
</comment>
<evidence type="ECO:0000313" key="11">
    <source>
        <dbReference type="Proteomes" id="UP000002036"/>
    </source>
</evidence>
<dbReference type="GO" id="GO:0005507">
    <property type="term" value="F:copper ion binding"/>
    <property type="evidence" value="ECO:0007669"/>
    <property type="project" value="InterPro"/>
</dbReference>
<dbReference type="SMART" id="SM01090">
    <property type="entry name" value="Copper-fist"/>
    <property type="match status" value="1"/>
</dbReference>
<dbReference type="Pfam" id="PF00649">
    <property type="entry name" value="Copper-fist"/>
    <property type="match status" value="1"/>
</dbReference>
<dbReference type="SUPFAM" id="SSF57879">
    <property type="entry name" value="Zinc domain conserved in yeast copper-regulated transcription factors"/>
    <property type="match status" value="1"/>
</dbReference>
<dbReference type="Proteomes" id="UP000002036">
    <property type="component" value="Chromosome G"/>
</dbReference>
<feature type="region of interest" description="Disordered" evidence="8">
    <location>
        <begin position="104"/>
        <end position="133"/>
    </location>
</feature>
<keyword evidence="2" id="KW-0479">Metal-binding</keyword>